<gene>
    <name evidence="7" type="ORF">COX28_01045</name>
</gene>
<dbReference type="GO" id="GO:0015628">
    <property type="term" value="P:protein secretion by the type II secretion system"/>
    <property type="evidence" value="ECO:0007669"/>
    <property type="project" value="InterPro"/>
</dbReference>
<evidence type="ECO:0000256" key="5">
    <source>
        <dbReference type="ARBA" id="ARBA00023136"/>
    </source>
</evidence>
<comment type="caution">
    <text evidence="7">The sequence shown here is derived from an EMBL/GenBank/DDBJ whole genome shotgun (WGS) entry which is preliminary data.</text>
</comment>
<keyword evidence="4 6" id="KW-1133">Transmembrane helix</keyword>
<accession>A0A2G9Z7J5</accession>
<dbReference type="NCBIfam" id="TIGR02532">
    <property type="entry name" value="IV_pilin_GFxxxE"/>
    <property type="match status" value="1"/>
</dbReference>
<dbReference type="EMBL" id="PCRX01000018">
    <property type="protein sequence ID" value="PIP29091.1"/>
    <property type="molecule type" value="Genomic_DNA"/>
</dbReference>
<evidence type="ECO:0008006" key="9">
    <source>
        <dbReference type="Google" id="ProtNLM"/>
    </source>
</evidence>
<keyword evidence="5 6" id="KW-0472">Membrane</keyword>
<evidence type="ECO:0000256" key="3">
    <source>
        <dbReference type="ARBA" id="ARBA00022692"/>
    </source>
</evidence>
<feature type="transmembrane region" description="Helical" evidence="6">
    <location>
        <begin position="12"/>
        <end position="35"/>
    </location>
</feature>
<proteinExistence type="predicted"/>
<dbReference type="PANTHER" id="PTHR30093">
    <property type="entry name" value="GENERAL SECRETION PATHWAY PROTEIN G"/>
    <property type="match status" value="1"/>
</dbReference>
<dbReference type="Pfam" id="PF07963">
    <property type="entry name" value="N_methyl"/>
    <property type="match status" value="1"/>
</dbReference>
<keyword evidence="2" id="KW-0488">Methylation</keyword>
<sequence length="153" mass="16746">MNKPAKKGFTLIELLVVISIISLLATLAVTALNNARVKSRDARRKADIKQISTALDLNYDKHGAYTQPERCCTDTSVGCGGCGCAVTNYPNGTDWDTNSDLRDLITDGFMGKLPKDPLNNSSYFYSYEPENQNQTLSLCARLEAGGTFCINRP</sequence>
<dbReference type="InterPro" id="IPR012902">
    <property type="entry name" value="N_methyl_site"/>
</dbReference>
<dbReference type="Proteomes" id="UP000231235">
    <property type="component" value="Unassembled WGS sequence"/>
</dbReference>
<evidence type="ECO:0000256" key="2">
    <source>
        <dbReference type="ARBA" id="ARBA00022481"/>
    </source>
</evidence>
<evidence type="ECO:0000256" key="4">
    <source>
        <dbReference type="ARBA" id="ARBA00022989"/>
    </source>
</evidence>
<dbReference type="InterPro" id="IPR045584">
    <property type="entry name" value="Pilin-like"/>
</dbReference>
<dbReference type="GO" id="GO:0015627">
    <property type="term" value="C:type II protein secretion system complex"/>
    <property type="evidence" value="ECO:0007669"/>
    <property type="project" value="InterPro"/>
</dbReference>
<dbReference type="InterPro" id="IPR000983">
    <property type="entry name" value="Bac_GSPG_pilin"/>
</dbReference>
<dbReference type="Gene3D" id="3.30.700.10">
    <property type="entry name" value="Glycoprotein, Type 4 Pilin"/>
    <property type="match status" value="1"/>
</dbReference>
<evidence type="ECO:0000313" key="7">
    <source>
        <dbReference type="EMBL" id="PIP29091.1"/>
    </source>
</evidence>
<dbReference type="PROSITE" id="PS00409">
    <property type="entry name" value="PROKAR_NTER_METHYL"/>
    <property type="match status" value="1"/>
</dbReference>
<reference evidence="7 8" key="1">
    <citation type="submission" date="2017-09" db="EMBL/GenBank/DDBJ databases">
        <title>Depth-based differentiation of microbial function through sediment-hosted aquifers and enrichment of novel symbionts in the deep terrestrial subsurface.</title>
        <authorList>
            <person name="Probst A.J."/>
            <person name="Ladd B."/>
            <person name="Jarett J.K."/>
            <person name="Geller-Mcgrath D.E."/>
            <person name="Sieber C.M."/>
            <person name="Emerson J.B."/>
            <person name="Anantharaman K."/>
            <person name="Thomas B.C."/>
            <person name="Malmstrom R."/>
            <person name="Stieglmeier M."/>
            <person name="Klingl A."/>
            <person name="Woyke T."/>
            <person name="Ryan C.M."/>
            <person name="Banfield J.F."/>
        </authorList>
    </citation>
    <scope>NUCLEOTIDE SEQUENCE [LARGE SCALE GENOMIC DNA]</scope>
    <source>
        <strain evidence="7">CG23_combo_of_CG06-09_8_20_14_all_39_39</strain>
    </source>
</reference>
<organism evidence="7 8">
    <name type="scientific">Candidatus Kuenenbacteria bacterium CG23_combo_of_CG06-09_8_20_14_all_39_39</name>
    <dbReference type="NCBI Taxonomy" id="1974623"/>
    <lineage>
        <taxon>Bacteria</taxon>
        <taxon>Candidatus Kueneniibacteriota</taxon>
    </lineage>
</organism>
<protein>
    <recommendedName>
        <fullName evidence="9">Type II secretion system protein GspG C-terminal domain-containing protein</fullName>
    </recommendedName>
</protein>
<dbReference type="AlphaFoldDB" id="A0A2G9Z7J5"/>
<keyword evidence="3 6" id="KW-0812">Transmembrane</keyword>
<dbReference type="SUPFAM" id="SSF54523">
    <property type="entry name" value="Pili subunits"/>
    <property type="match status" value="1"/>
</dbReference>
<comment type="subcellular location">
    <subcellularLocation>
        <location evidence="1">Membrane</location>
        <topology evidence="1">Single-pass membrane protein</topology>
    </subcellularLocation>
</comment>
<evidence type="ECO:0000256" key="1">
    <source>
        <dbReference type="ARBA" id="ARBA00004167"/>
    </source>
</evidence>
<dbReference type="PRINTS" id="PR00813">
    <property type="entry name" value="BCTERIALGSPG"/>
</dbReference>
<name>A0A2G9Z7J5_9BACT</name>
<evidence type="ECO:0000313" key="8">
    <source>
        <dbReference type="Proteomes" id="UP000231235"/>
    </source>
</evidence>
<dbReference type="PANTHER" id="PTHR30093:SF44">
    <property type="entry name" value="TYPE II SECRETION SYSTEM CORE PROTEIN G"/>
    <property type="match status" value="1"/>
</dbReference>
<evidence type="ECO:0000256" key="6">
    <source>
        <dbReference type="SAM" id="Phobius"/>
    </source>
</evidence>
<dbReference type="GO" id="GO:0016020">
    <property type="term" value="C:membrane"/>
    <property type="evidence" value="ECO:0007669"/>
    <property type="project" value="UniProtKB-SubCell"/>
</dbReference>